<gene>
    <name evidence="2" type="ORF">B296_00027344</name>
</gene>
<comment type="caution">
    <text evidence="2">The sequence shown here is derived from an EMBL/GenBank/DDBJ whole genome shotgun (WGS) entry which is preliminary data.</text>
</comment>
<accession>A0A426YBW9</accession>
<organism evidence="2 3">
    <name type="scientific">Ensete ventricosum</name>
    <name type="common">Abyssinian banana</name>
    <name type="synonym">Musa ensete</name>
    <dbReference type="NCBI Taxonomy" id="4639"/>
    <lineage>
        <taxon>Eukaryota</taxon>
        <taxon>Viridiplantae</taxon>
        <taxon>Streptophyta</taxon>
        <taxon>Embryophyta</taxon>
        <taxon>Tracheophyta</taxon>
        <taxon>Spermatophyta</taxon>
        <taxon>Magnoliopsida</taxon>
        <taxon>Liliopsida</taxon>
        <taxon>Zingiberales</taxon>
        <taxon>Musaceae</taxon>
        <taxon>Ensete</taxon>
    </lineage>
</organism>
<protein>
    <submittedName>
        <fullName evidence="2">Uncharacterized protein</fullName>
    </submittedName>
</protein>
<dbReference type="PANTHER" id="PTHR47719:SF2">
    <property type="entry name" value="SKP1-INTERACTING PARTNER 15"/>
    <property type="match status" value="1"/>
</dbReference>
<name>A0A426YBW9_ENSVE</name>
<dbReference type="PANTHER" id="PTHR47719">
    <property type="entry name" value="SKP1-INTERACTING PARTNER 15"/>
    <property type="match status" value="1"/>
</dbReference>
<reference evidence="2 3" key="1">
    <citation type="journal article" date="2014" name="Agronomy (Basel)">
        <title>A Draft Genome Sequence for Ensete ventricosum, the Drought-Tolerant Tree Against Hunger.</title>
        <authorList>
            <person name="Harrison J."/>
            <person name="Moore K.A."/>
            <person name="Paszkiewicz K."/>
            <person name="Jones T."/>
            <person name="Grant M."/>
            <person name="Ambacheew D."/>
            <person name="Muzemil S."/>
            <person name="Studholme D.J."/>
        </authorList>
    </citation>
    <scope>NUCLEOTIDE SEQUENCE [LARGE SCALE GENOMIC DNA]</scope>
</reference>
<feature type="compositionally biased region" description="Low complexity" evidence="1">
    <location>
        <begin position="32"/>
        <end position="43"/>
    </location>
</feature>
<sequence length="144" mass="15420">CGEADLTAEEPRCRVSALLYYSPPPDQLRRGSTSASSPASSLPVFPPPPLTSSLVTATLSLLVDIVVASPSNAKIPRTLVVYTPLSRFHRLLPPLGSAWSRCDTVLIGPGSAVLVLTQLVALAYSPKSDRWLKFSLNLPSKPRI</sequence>
<evidence type="ECO:0000256" key="1">
    <source>
        <dbReference type="SAM" id="MobiDB-lite"/>
    </source>
</evidence>
<evidence type="ECO:0000313" key="2">
    <source>
        <dbReference type="EMBL" id="RRT49190.1"/>
    </source>
</evidence>
<dbReference type="EMBL" id="AMZH03013486">
    <property type="protein sequence ID" value="RRT49190.1"/>
    <property type="molecule type" value="Genomic_DNA"/>
</dbReference>
<proteinExistence type="predicted"/>
<evidence type="ECO:0000313" key="3">
    <source>
        <dbReference type="Proteomes" id="UP000287651"/>
    </source>
</evidence>
<dbReference type="Proteomes" id="UP000287651">
    <property type="component" value="Unassembled WGS sequence"/>
</dbReference>
<feature type="region of interest" description="Disordered" evidence="1">
    <location>
        <begin position="24"/>
        <end position="43"/>
    </location>
</feature>
<dbReference type="AlphaFoldDB" id="A0A426YBW9"/>
<feature type="non-terminal residue" evidence="2">
    <location>
        <position position="1"/>
    </location>
</feature>